<keyword evidence="3" id="KW-1185">Reference proteome</keyword>
<evidence type="ECO:0000313" key="3">
    <source>
        <dbReference type="Proteomes" id="UP000252733"/>
    </source>
</evidence>
<dbReference type="EMBL" id="QPIZ01000016">
    <property type="protein sequence ID" value="RCW32028.1"/>
    <property type="molecule type" value="Genomic_DNA"/>
</dbReference>
<name>A0A2T0XSG5_9BACT</name>
<dbReference type="Pfam" id="PF11297">
    <property type="entry name" value="DUF3098"/>
    <property type="match status" value="1"/>
</dbReference>
<feature type="transmembrane region" description="Helical" evidence="1">
    <location>
        <begin position="57"/>
        <end position="76"/>
    </location>
</feature>
<keyword evidence="1" id="KW-0812">Transmembrane</keyword>
<dbReference type="OrthoDB" id="963379at2"/>
<comment type="caution">
    <text evidence="2">The sequence shown here is derived from an EMBL/GenBank/DDBJ whole genome shotgun (WGS) entry which is preliminary data.</text>
</comment>
<proteinExistence type="predicted"/>
<organism evidence="2 3">
    <name type="scientific">Marinilabilia salmonicolor</name>
    <dbReference type="NCBI Taxonomy" id="989"/>
    <lineage>
        <taxon>Bacteria</taxon>
        <taxon>Pseudomonadati</taxon>
        <taxon>Bacteroidota</taxon>
        <taxon>Bacteroidia</taxon>
        <taxon>Marinilabiliales</taxon>
        <taxon>Marinilabiliaceae</taxon>
        <taxon>Marinilabilia</taxon>
    </lineage>
</organism>
<dbReference type="InterPro" id="IPR021448">
    <property type="entry name" value="DUF3098"/>
</dbReference>
<accession>A0A2T0XSG5</accession>
<reference evidence="2 3" key="1">
    <citation type="submission" date="2018-07" db="EMBL/GenBank/DDBJ databases">
        <title>Freshwater and sediment microbial communities from various areas in North America, analyzing microbe dynamics in response to fracking.</title>
        <authorList>
            <person name="Lamendella R."/>
        </authorList>
    </citation>
    <scope>NUCLEOTIDE SEQUENCE [LARGE SCALE GENOMIC DNA]</scope>
    <source>
        <strain evidence="2 3">160A</strain>
    </source>
</reference>
<sequence length="89" mass="10228">MSKKETEKKFEMALEKQNYLLLAIAFVIVIVGFLLMMGGGSENPEVFNEEVYSFRRITLAPLVVLFGFLFAIYAIMKKPVDTKEMEKKN</sequence>
<dbReference type="Proteomes" id="UP000252733">
    <property type="component" value="Unassembled WGS sequence"/>
</dbReference>
<feature type="transmembrane region" description="Helical" evidence="1">
    <location>
        <begin position="20"/>
        <end position="37"/>
    </location>
</feature>
<evidence type="ECO:0000313" key="2">
    <source>
        <dbReference type="EMBL" id="RCW32028.1"/>
    </source>
</evidence>
<gene>
    <name evidence="2" type="ORF">DFO77_11695</name>
</gene>
<dbReference type="STRING" id="1168289.GCA_000259075_00454"/>
<dbReference type="RefSeq" id="WP_106151889.1">
    <property type="nucleotide sequence ID" value="NZ_PVTS01000002.1"/>
</dbReference>
<evidence type="ECO:0000256" key="1">
    <source>
        <dbReference type="SAM" id="Phobius"/>
    </source>
</evidence>
<dbReference type="AlphaFoldDB" id="A0A2T0XSG5"/>
<keyword evidence="1" id="KW-0472">Membrane</keyword>
<protein>
    <submittedName>
        <fullName evidence="2">DUF3098 family protein</fullName>
    </submittedName>
</protein>
<keyword evidence="1" id="KW-1133">Transmembrane helix</keyword>